<keyword evidence="5 7" id="KW-0456">Lyase</keyword>
<dbReference type="KEGG" id="mmag:MMAD_01860"/>
<dbReference type="Gene3D" id="3.90.1150.10">
    <property type="entry name" value="Aspartate Aminotransferase, domain 1"/>
    <property type="match status" value="1"/>
</dbReference>
<keyword evidence="8" id="KW-0808">Transferase</keyword>
<name>A0A7I7XBA0_9MYCO</name>
<proteinExistence type="inferred from homology"/>
<dbReference type="RefSeq" id="WP_163731174.1">
    <property type="nucleotide sequence ID" value="NZ_AP022610.1"/>
</dbReference>
<dbReference type="InterPro" id="IPR002129">
    <property type="entry name" value="PyrdxlP-dep_de-COase"/>
</dbReference>
<keyword evidence="4 6" id="KW-0663">Pyridoxal phosphate</keyword>
<dbReference type="InterPro" id="IPR010977">
    <property type="entry name" value="Aromatic_deC"/>
</dbReference>
<evidence type="ECO:0000256" key="5">
    <source>
        <dbReference type="ARBA" id="ARBA00023239"/>
    </source>
</evidence>
<keyword evidence="3" id="KW-0210">Decarboxylase</keyword>
<evidence type="ECO:0000256" key="1">
    <source>
        <dbReference type="ARBA" id="ARBA00001933"/>
    </source>
</evidence>
<dbReference type="Proteomes" id="UP000466517">
    <property type="component" value="Chromosome"/>
</dbReference>
<dbReference type="GO" id="GO:0019752">
    <property type="term" value="P:carboxylic acid metabolic process"/>
    <property type="evidence" value="ECO:0007669"/>
    <property type="project" value="InterPro"/>
</dbReference>
<dbReference type="PANTHER" id="PTHR11999">
    <property type="entry name" value="GROUP II PYRIDOXAL-5-PHOSPHATE DECARBOXYLASE"/>
    <property type="match status" value="1"/>
</dbReference>
<dbReference type="GO" id="GO:0030170">
    <property type="term" value="F:pyridoxal phosphate binding"/>
    <property type="evidence" value="ECO:0007669"/>
    <property type="project" value="InterPro"/>
</dbReference>
<dbReference type="AlphaFoldDB" id="A0A7I7XBA0"/>
<dbReference type="InterPro" id="IPR015421">
    <property type="entry name" value="PyrdxlP-dep_Trfase_major"/>
</dbReference>
<dbReference type="GO" id="GO:0008483">
    <property type="term" value="F:transaminase activity"/>
    <property type="evidence" value="ECO:0007669"/>
    <property type="project" value="UniProtKB-KW"/>
</dbReference>
<feature type="modified residue" description="N6-(pyridoxal phosphate)lysine" evidence="6">
    <location>
        <position position="290"/>
    </location>
</feature>
<dbReference type="PANTHER" id="PTHR11999:SF70">
    <property type="entry name" value="MIP05841P"/>
    <property type="match status" value="1"/>
</dbReference>
<accession>A0A7I7XBA0</accession>
<keyword evidence="9" id="KW-1185">Reference proteome</keyword>
<evidence type="ECO:0000313" key="8">
    <source>
        <dbReference type="EMBL" id="BBZ25891.1"/>
    </source>
</evidence>
<comment type="cofactor">
    <cofactor evidence="1 6 7">
        <name>pyridoxal 5'-phosphate</name>
        <dbReference type="ChEBI" id="CHEBI:597326"/>
    </cofactor>
</comment>
<dbReference type="SUPFAM" id="SSF53383">
    <property type="entry name" value="PLP-dependent transferases"/>
    <property type="match status" value="1"/>
</dbReference>
<evidence type="ECO:0000256" key="3">
    <source>
        <dbReference type="ARBA" id="ARBA00022793"/>
    </source>
</evidence>
<dbReference type="InterPro" id="IPR015424">
    <property type="entry name" value="PyrdxlP-dep_Trfase"/>
</dbReference>
<gene>
    <name evidence="8" type="ORF">MMAD_01860</name>
</gene>
<dbReference type="InterPro" id="IPR015422">
    <property type="entry name" value="PyrdxlP-dep_Trfase_small"/>
</dbReference>
<protein>
    <submittedName>
        <fullName evidence="8">Aspartate aminotransferase family protein</fullName>
    </submittedName>
</protein>
<dbReference type="EMBL" id="AP022610">
    <property type="protein sequence ID" value="BBZ25891.1"/>
    <property type="molecule type" value="Genomic_DNA"/>
</dbReference>
<evidence type="ECO:0000256" key="7">
    <source>
        <dbReference type="RuleBase" id="RU000382"/>
    </source>
</evidence>
<organism evidence="8 9">
    <name type="scientific">Mycolicibacterium madagascariense</name>
    <dbReference type="NCBI Taxonomy" id="212765"/>
    <lineage>
        <taxon>Bacteria</taxon>
        <taxon>Bacillati</taxon>
        <taxon>Actinomycetota</taxon>
        <taxon>Actinomycetes</taxon>
        <taxon>Mycobacteriales</taxon>
        <taxon>Mycobacteriaceae</taxon>
        <taxon>Mycolicibacterium</taxon>
    </lineage>
</organism>
<dbReference type="Gene3D" id="3.40.640.10">
    <property type="entry name" value="Type I PLP-dependent aspartate aminotransferase-like (Major domain)"/>
    <property type="match status" value="1"/>
</dbReference>
<dbReference type="Pfam" id="PF00282">
    <property type="entry name" value="Pyridoxal_deC"/>
    <property type="match status" value="1"/>
</dbReference>
<comment type="similarity">
    <text evidence="2 7">Belongs to the group II decarboxylase family.</text>
</comment>
<evidence type="ECO:0000256" key="6">
    <source>
        <dbReference type="PIRSR" id="PIRSR602129-50"/>
    </source>
</evidence>
<keyword evidence="8" id="KW-0032">Aminotransferase</keyword>
<evidence type="ECO:0000256" key="4">
    <source>
        <dbReference type="ARBA" id="ARBA00022898"/>
    </source>
</evidence>
<reference evidence="8 9" key="1">
    <citation type="journal article" date="2019" name="Emerg. Microbes Infect.">
        <title>Comprehensive subspecies identification of 175 nontuberculous mycobacteria species based on 7547 genomic profiles.</title>
        <authorList>
            <person name="Matsumoto Y."/>
            <person name="Kinjo T."/>
            <person name="Motooka D."/>
            <person name="Nabeya D."/>
            <person name="Jung N."/>
            <person name="Uechi K."/>
            <person name="Horii T."/>
            <person name="Iida T."/>
            <person name="Fujita J."/>
            <person name="Nakamura S."/>
        </authorList>
    </citation>
    <scope>NUCLEOTIDE SEQUENCE [LARGE SCALE GENOMIC DNA]</scope>
    <source>
        <strain evidence="8 9">JCM 13574</strain>
    </source>
</reference>
<sequence length="465" mass="49254">MSQTADEVLLMEDADRRARAYTAGIGARPVFPTADAVRNLVTFDEPLPDRGRDAAETLGLLDDYGTPATVETNGGRYFGFVTGATFPVAAAAERLVLAWDNAGLAHVTSPAAAKVEAVAARWVLDALHLPSTAGVGFTTSAGAGTLIAVAAARRALLRRHGWDVDEHGLTGAPQIRVVVSELGHVVITKALRVLGFGTAQIALARTDEFGRVDPAALPPIDDRTIVVLQAGEVNTGEFDPFAEIIPAARDAGAWVHVDGAFGLWARASAEHRHLTEGIDAADSWTVDGHKWLNTPYDSAMVILADRAQLAETMNSDAAYSSTSADSQKNLTLEFSRRPRGIAIWAALRTLGRDGVADLVERTTGLAAEIARGLDDSGYTVLNRVVINQIIATADTPEETARIAAAAQASGRTWFGTSVWRGEPVMRISVSSWRTTAADVDDLLDLLRGLKAASDRGVPATGRLAP</sequence>
<evidence type="ECO:0000256" key="2">
    <source>
        <dbReference type="ARBA" id="ARBA00009533"/>
    </source>
</evidence>
<evidence type="ECO:0000313" key="9">
    <source>
        <dbReference type="Proteomes" id="UP000466517"/>
    </source>
</evidence>
<dbReference type="GO" id="GO:0004058">
    <property type="term" value="F:aromatic-L-amino-acid decarboxylase activity"/>
    <property type="evidence" value="ECO:0007669"/>
    <property type="project" value="UniProtKB-ARBA"/>
</dbReference>